<proteinExistence type="predicted"/>
<dbReference type="InterPro" id="IPR029063">
    <property type="entry name" value="SAM-dependent_MTases_sf"/>
</dbReference>
<sequence length="188" mass="20936">MENPAGVRGYVVTAVDVAGRPGRSNIAIDLGCGSDVVPLYLIGRGWRVLAIDKDPTVVAHLRARAEKQRSGRLSAVCADFQEIPLPRASLIHAGYALQYAHPASFADLWRRISAALYPDGVFAGHFFGQKDQFAKYDQFSAFKSEALQILFADWRIEHWHEFHGPGHRDPSRLWHFFTVVAKLPGNPT</sequence>
<name>A0A2P1DUW4_CUPNE</name>
<dbReference type="SUPFAM" id="SSF53335">
    <property type="entry name" value="S-adenosyl-L-methionine-dependent methyltransferases"/>
    <property type="match status" value="1"/>
</dbReference>
<dbReference type="GO" id="GO:0008168">
    <property type="term" value="F:methyltransferase activity"/>
    <property type="evidence" value="ECO:0007669"/>
    <property type="project" value="UniProtKB-KW"/>
</dbReference>
<dbReference type="Gene3D" id="3.40.50.150">
    <property type="entry name" value="Vaccinia Virus protein VP39"/>
    <property type="match status" value="1"/>
</dbReference>
<feature type="domain" description="Methyltransferase" evidence="2">
    <location>
        <begin position="28"/>
        <end position="120"/>
    </location>
</feature>
<dbReference type="Proteomes" id="UP000189627">
    <property type="component" value="Chromosome 1"/>
</dbReference>
<reference evidence="4" key="1">
    <citation type="submission" date="2017-02" db="EMBL/GenBank/DDBJ databases">
        <title>Complete genome sequence of Cupriavidus necator strain NH9, a 3-chlorobenzoate degrader.</title>
        <authorList>
            <person name="Moriuchi R."/>
            <person name="Dohra H."/>
            <person name="Ogawa N."/>
        </authorList>
    </citation>
    <scope>NUCLEOTIDE SEQUENCE [LARGE SCALE GENOMIC DNA]</scope>
    <source>
        <strain evidence="4">NH9</strain>
    </source>
</reference>
<gene>
    <name evidence="3" type="ORF">BJN34_0055</name>
</gene>
<dbReference type="AlphaFoldDB" id="A0A2P1DUW4"/>
<accession>A0A2P1DUW4</accession>
<protein>
    <submittedName>
        <fullName evidence="3">Class I SAM-dependent methyltransferase</fullName>
    </submittedName>
</protein>
<dbReference type="RefSeq" id="WP_078195449.1">
    <property type="nucleotide sequence ID" value="NZ_CP017757.2"/>
</dbReference>
<dbReference type="Pfam" id="PF13649">
    <property type="entry name" value="Methyltransf_25"/>
    <property type="match status" value="1"/>
</dbReference>
<dbReference type="InterPro" id="IPR041698">
    <property type="entry name" value="Methyltransf_25"/>
</dbReference>
<dbReference type="CDD" id="cd02440">
    <property type="entry name" value="AdoMet_MTases"/>
    <property type="match status" value="1"/>
</dbReference>
<dbReference type="PANTHER" id="PTHR43861">
    <property type="entry name" value="TRANS-ACONITATE 2-METHYLTRANSFERASE-RELATED"/>
    <property type="match status" value="1"/>
</dbReference>
<evidence type="ECO:0000256" key="1">
    <source>
        <dbReference type="ARBA" id="ARBA00022679"/>
    </source>
</evidence>
<keyword evidence="3" id="KW-0489">Methyltransferase</keyword>
<dbReference type="GO" id="GO:0032259">
    <property type="term" value="P:methylation"/>
    <property type="evidence" value="ECO:0007669"/>
    <property type="project" value="UniProtKB-KW"/>
</dbReference>
<evidence type="ECO:0000259" key="2">
    <source>
        <dbReference type="Pfam" id="PF13649"/>
    </source>
</evidence>
<keyword evidence="1 3" id="KW-0808">Transferase</keyword>
<evidence type="ECO:0000313" key="3">
    <source>
        <dbReference type="EMBL" id="AVK72187.1"/>
    </source>
</evidence>
<evidence type="ECO:0000313" key="4">
    <source>
        <dbReference type="Proteomes" id="UP000189627"/>
    </source>
</evidence>
<dbReference type="EMBL" id="CP017757">
    <property type="protein sequence ID" value="AVK72187.1"/>
    <property type="molecule type" value="Genomic_DNA"/>
</dbReference>
<dbReference type="OrthoDB" id="9804312at2"/>
<dbReference type="KEGG" id="cuh:BJN34_0055"/>
<organism evidence="3 4">
    <name type="scientific">Cupriavidus necator</name>
    <name type="common">Alcaligenes eutrophus</name>
    <name type="synonym">Ralstonia eutropha</name>
    <dbReference type="NCBI Taxonomy" id="106590"/>
    <lineage>
        <taxon>Bacteria</taxon>
        <taxon>Pseudomonadati</taxon>
        <taxon>Pseudomonadota</taxon>
        <taxon>Betaproteobacteria</taxon>
        <taxon>Burkholderiales</taxon>
        <taxon>Burkholderiaceae</taxon>
        <taxon>Cupriavidus</taxon>
    </lineage>
</organism>